<feature type="compositionally biased region" description="Low complexity" evidence="3">
    <location>
        <begin position="130"/>
        <end position="146"/>
    </location>
</feature>
<dbReference type="InterPro" id="IPR031615">
    <property type="entry name" value="Zfn-C6H2"/>
</dbReference>
<protein>
    <recommendedName>
        <fullName evidence="4">C6H2-type domain-containing protein</fullName>
    </recommendedName>
</protein>
<name>A0A2A9M9Y1_BESBE</name>
<dbReference type="STRING" id="94643.A0A2A9M9Y1"/>
<feature type="region of interest" description="Disordered" evidence="3">
    <location>
        <begin position="356"/>
        <end position="611"/>
    </location>
</feature>
<evidence type="ECO:0000256" key="1">
    <source>
        <dbReference type="PROSITE-ProRule" id="PRU01357"/>
    </source>
</evidence>
<feature type="compositionally biased region" description="Polar residues" evidence="3">
    <location>
        <begin position="82"/>
        <end position="108"/>
    </location>
</feature>
<feature type="coiled-coil region" evidence="2">
    <location>
        <begin position="315"/>
        <end position="342"/>
    </location>
</feature>
<comment type="similarity">
    <text evidence="1">Belongs to the peptidase M24A family. Methionine aminopeptidase type 1 subfamily.</text>
</comment>
<feature type="compositionally biased region" description="Polar residues" evidence="3">
    <location>
        <begin position="506"/>
        <end position="517"/>
    </location>
</feature>
<evidence type="ECO:0000256" key="2">
    <source>
        <dbReference type="SAM" id="Coils"/>
    </source>
</evidence>
<evidence type="ECO:0000256" key="3">
    <source>
        <dbReference type="SAM" id="MobiDB-lite"/>
    </source>
</evidence>
<feature type="compositionally biased region" description="Basic and acidic residues" evidence="3">
    <location>
        <begin position="477"/>
        <end position="487"/>
    </location>
</feature>
<dbReference type="Proteomes" id="UP000224006">
    <property type="component" value="Chromosome X"/>
</dbReference>
<feature type="compositionally biased region" description="Gly residues" evidence="3">
    <location>
        <begin position="392"/>
        <end position="401"/>
    </location>
</feature>
<dbReference type="OrthoDB" id="3209743at2759"/>
<evidence type="ECO:0000313" key="6">
    <source>
        <dbReference type="Proteomes" id="UP000224006"/>
    </source>
</evidence>
<feature type="region of interest" description="Disordered" evidence="3">
    <location>
        <begin position="82"/>
        <end position="177"/>
    </location>
</feature>
<feature type="compositionally biased region" description="Basic and acidic residues" evidence="3">
    <location>
        <begin position="161"/>
        <end position="170"/>
    </location>
</feature>
<gene>
    <name evidence="5" type="ORF">BESB_017350</name>
</gene>
<dbReference type="AlphaFoldDB" id="A0A2A9M9Y1"/>
<dbReference type="EMBL" id="NWUJ01000011">
    <property type="protein sequence ID" value="PFH32417.1"/>
    <property type="molecule type" value="Genomic_DNA"/>
</dbReference>
<reference evidence="5 6" key="1">
    <citation type="submission" date="2017-09" db="EMBL/GenBank/DDBJ databases">
        <title>Genome sequencing of Besnoitia besnoiti strain Bb-Ger1.</title>
        <authorList>
            <person name="Schares G."/>
            <person name="Venepally P."/>
            <person name="Lorenzi H.A."/>
        </authorList>
    </citation>
    <scope>NUCLEOTIDE SEQUENCE [LARGE SCALE GENOMIC DNA]</scope>
    <source>
        <strain evidence="5 6">Bb-Ger1</strain>
    </source>
</reference>
<dbReference type="Pfam" id="PF15801">
    <property type="entry name" value="zf-C6H2"/>
    <property type="match status" value="1"/>
</dbReference>
<keyword evidence="1" id="KW-0863">Zinc-finger</keyword>
<dbReference type="RefSeq" id="XP_029216426.1">
    <property type="nucleotide sequence ID" value="XM_029360450.1"/>
</dbReference>
<keyword evidence="6" id="KW-1185">Reference proteome</keyword>
<feature type="compositionally biased region" description="Basic residues" evidence="3">
    <location>
        <begin position="601"/>
        <end position="611"/>
    </location>
</feature>
<dbReference type="KEGG" id="bbes:BESB_017350"/>
<evidence type="ECO:0000313" key="5">
    <source>
        <dbReference type="EMBL" id="PFH32417.1"/>
    </source>
</evidence>
<feature type="compositionally biased region" description="Acidic residues" evidence="3">
    <location>
        <begin position="574"/>
        <end position="585"/>
    </location>
</feature>
<accession>A0A2A9M9Y1</accession>
<proteinExistence type="inferred from homology"/>
<evidence type="ECO:0000259" key="4">
    <source>
        <dbReference type="PROSITE" id="PS52013"/>
    </source>
</evidence>
<sequence>MVSCQGCGEETTSRLCCPKCSEFGRTTFFCSQDCFVSSWPSHSKLHVIIKQSAMNASPLSSDACTDDGFDDSATTAASLPTPWVSSTLSTRPSSLVSSTDTPSYSRTLGSGGDNAFPNSRLGTELPVVPPRSSLHPSSSLLTSRTPAVPSTLHESQADSDAESRQHESSPRSHTSSGVFGKVRNFLTAAGDIRGSASALPTSLDPRSSGRQRHASKGGGGGAYTSAAKRLGALGALTRASSSTSAGRRCCWMVFCLLACAVASVWLMRRMLSDASDQNGMFDVAQGDLSSNSSGAAPGGAGDSTVVSSMFAHIGGRRYADELSALNESVQDLRNELAAVTTLVQQHAAVISQFLEKPSSTGRRQGGAGALNHPMSASVEGPPLPEAPHLRFGRGGGSGGEAGNRANDSSGTGMENAEPGDANFSGDRPDSTRQGAGVLLQKSFGASVAPEGDAIPRETRESPAPAEDTAGMVSVPDAGRETDARDSRNAFASGGRGPADGHLPLSNDKNSAGATNESPAGAVEGADLAKKVNNADSVMEGEAAKQTGSRSAAAALGAFQARHGESSAAAGGAEETIEEEGSEGDGGDQRMFLGLMEGKGVGAKRGKRGDRL</sequence>
<organism evidence="5 6">
    <name type="scientific">Besnoitia besnoiti</name>
    <name type="common">Apicomplexan protozoan</name>
    <dbReference type="NCBI Taxonomy" id="94643"/>
    <lineage>
        <taxon>Eukaryota</taxon>
        <taxon>Sar</taxon>
        <taxon>Alveolata</taxon>
        <taxon>Apicomplexa</taxon>
        <taxon>Conoidasida</taxon>
        <taxon>Coccidia</taxon>
        <taxon>Eucoccidiorida</taxon>
        <taxon>Eimeriorina</taxon>
        <taxon>Sarcocystidae</taxon>
        <taxon>Besnoitia</taxon>
    </lineage>
</organism>
<comment type="caution">
    <text evidence="5">The sequence shown here is derived from an EMBL/GenBank/DDBJ whole genome shotgun (WGS) entry which is preliminary data.</text>
</comment>
<feature type="domain" description="C6H2-type" evidence="4">
    <location>
        <begin position="1"/>
        <end position="53"/>
    </location>
</feature>
<keyword evidence="1" id="KW-0479">Metal-binding</keyword>
<feature type="region of interest" description="Disordered" evidence="3">
    <location>
        <begin position="196"/>
        <end position="222"/>
    </location>
</feature>
<keyword evidence="1" id="KW-0862">Zinc</keyword>
<keyword evidence="2" id="KW-0175">Coiled coil</keyword>
<dbReference type="GeneID" id="40306796"/>
<dbReference type="PROSITE" id="PS52013">
    <property type="entry name" value="ZF_C6H2"/>
    <property type="match status" value="1"/>
</dbReference>
<dbReference type="VEuPathDB" id="ToxoDB:BESB_017350"/>
<dbReference type="GO" id="GO:0008270">
    <property type="term" value="F:zinc ion binding"/>
    <property type="evidence" value="ECO:0007669"/>
    <property type="project" value="UniProtKB-KW"/>
</dbReference>